<dbReference type="InterPro" id="IPR009722">
    <property type="entry name" value="YjiK/CarP"/>
</dbReference>
<protein>
    <recommendedName>
        <fullName evidence="7">SdiA-regulated family protein</fullName>
    </recommendedName>
</protein>
<keyword evidence="6" id="KW-1185">Reference proteome</keyword>
<dbReference type="SUPFAM" id="SSF101898">
    <property type="entry name" value="NHL repeat"/>
    <property type="match status" value="1"/>
</dbReference>
<evidence type="ECO:0000256" key="1">
    <source>
        <dbReference type="ARBA" id="ARBA00004236"/>
    </source>
</evidence>
<dbReference type="Proteomes" id="UP000321578">
    <property type="component" value="Unassembled WGS sequence"/>
</dbReference>
<dbReference type="Gene3D" id="2.120.10.30">
    <property type="entry name" value="TolB, C-terminal domain"/>
    <property type="match status" value="1"/>
</dbReference>
<comment type="subcellular location">
    <subcellularLocation>
        <location evidence="1">Cell membrane</location>
    </subcellularLocation>
</comment>
<keyword evidence="3" id="KW-1003">Cell membrane</keyword>
<organism evidence="5 6">
    <name type="scientific">Subsaximicrobium wynnwilliamsii</name>
    <dbReference type="NCBI Taxonomy" id="291179"/>
    <lineage>
        <taxon>Bacteria</taxon>
        <taxon>Pseudomonadati</taxon>
        <taxon>Bacteroidota</taxon>
        <taxon>Flavobacteriia</taxon>
        <taxon>Flavobacteriales</taxon>
        <taxon>Flavobacteriaceae</taxon>
        <taxon>Subsaximicrobium</taxon>
    </lineage>
</organism>
<comment type="caution">
    <text evidence="5">The sequence shown here is derived from an EMBL/GenBank/DDBJ whole genome shotgun (WGS) entry which is preliminary data.</text>
</comment>
<dbReference type="OrthoDB" id="5292493at2"/>
<keyword evidence="4" id="KW-0472">Membrane</keyword>
<proteinExistence type="inferred from homology"/>
<name>A0A5C6ZCV2_9FLAO</name>
<evidence type="ECO:0000256" key="3">
    <source>
        <dbReference type="ARBA" id="ARBA00022475"/>
    </source>
</evidence>
<dbReference type="InterPro" id="IPR011042">
    <property type="entry name" value="6-blade_b-propeller_TolB-like"/>
</dbReference>
<dbReference type="RefSeq" id="WP_147087708.1">
    <property type="nucleotide sequence ID" value="NZ_VORM01000024.1"/>
</dbReference>
<sequence>MKKLKYILIALFSMAVIGVAVGLNWQNDQNPLASEKAYSINKTWEMPKALDEISGIAWLEDDIIASVQDEDGIIFIYDLSSNKIIQEIEFADQGDYEGIAINDQDAYVMRSDGVVFEILNFRSKDKKVSQFKTDFSEDQNMETLFYDRNTKSLITTPKDEGLKSEANKGLYRIALDTKKMDSKAFINIDMNDSALEEFQNKKIEKTFNPSDLAIHPKTGNYYILEGKNPKLMILDPKGNIKNVYVLNEDDFPQPEGLSFESEGRLYISNEASKGASATILQVDFN</sequence>
<evidence type="ECO:0000313" key="6">
    <source>
        <dbReference type="Proteomes" id="UP000321578"/>
    </source>
</evidence>
<evidence type="ECO:0000256" key="4">
    <source>
        <dbReference type="ARBA" id="ARBA00023136"/>
    </source>
</evidence>
<dbReference type="Pfam" id="PF06977">
    <property type="entry name" value="SdiA-regulated"/>
    <property type="match status" value="1"/>
</dbReference>
<evidence type="ECO:0000313" key="5">
    <source>
        <dbReference type="EMBL" id="TXD87621.1"/>
    </source>
</evidence>
<evidence type="ECO:0008006" key="7">
    <source>
        <dbReference type="Google" id="ProtNLM"/>
    </source>
</evidence>
<dbReference type="GO" id="GO:0005886">
    <property type="term" value="C:plasma membrane"/>
    <property type="evidence" value="ECO:0007669"/>
    <property type="project" value="UniProtKB-SubCell"/>
</dbReference>
<dbReference type="AlphaFoldDB" id="A0A5C6ZCV2"/>
<dbReference type="EMBL" id="VORO01000022">
    <property type="protein sequence ID" value="TXD87621.1"/>
    <property type="molecule type" value="Genomic_DNA"/>
</dbReference>
<accession>A0A5C6ZCV2</accession>
<comment type="similarity">
    <text evidence="2">Belongs to the YjiK family.</text>
</comment>
<reference evidence="5 6" key="1">
    <citation type="submission" date="2019-08" db="EMBL/GenBank/DDBJ databases">
        <title>Genomes of Subsaximicrobium wynnwilliamsii strains.</title>
        <authorList>
            <person name="Bowman J.P."/>
        </authorList>
    </citation>
    <scope>NUCLEOTIDE SEQUENCE [LARGE SCALE GENOMIC DNA]</scope>
    <source>
        <strain evidence="5 6">2-80-2</strain>
    </source>
</reference>
<evidence type="ECO:0000256" key="2">
    <source>
        <dbReference type="ARBA" id="ARBA00009852"/>
    </source>
</evidence>
<gene>
    <name evidence="5" type="ORF">ESY86_16465</name>
</gene>